<name>M0QD03_9ACTN</name>
<dbReference type="PROSITE" id="PS00893">
    <property type="entry name" value="NUDIX_BOX"/>
    <property type="match status" value="1"/>
</dbReference>
<dbReference type="PANTHER" id="PTHR43222:SF9">
    <property type="entry name" value="8-OXO-(D)GTP PHOSPHATASE"/>
    <property type="match status" value="1"/>
</dbReference>
<evidence type="ECO:0000259" key="6">
    <source>
        <dbReference type="PROSITE" id="PS51462"/>
    </source>
</evidence>
<dbReference type="PRINTS" id="PR00502">
    <property type="entry name" value="NUDIXFAMILY"/>
</dbReference>
<comment type="similarity">
    <text evidence="2 5">Belongs to the Nudix hydrolase family.</text>
</comment>
<proteinExistence type="inferred from homology"/>
<dbReference type="CDD" id="cd07067">
    <property type="entry name" value="HP_PGM_like"/>
    <property type="match status" value="1"/>
</dbReference>
<dbReference type="eggNOG" id="COG1051">
    <property type="taxonomic scope" value="Bacteria"/>
</dbReference>
<evidence type="ECO:0000256" key="1">
    <source>
        <dbReference type="ARBA" id="ARBA00001946"/>
    </source>
</evidence>
<accession>M0QD03</accession>
<feature type="domain" description="Nudix hydrolase" evidence="6">
    <location>
        <begin position="6"/>
        <end position="133"/>
    </location>
</feature>
<sequence length="309" mass="34984">MSKNTKTVWAAGGVLWRPGDDGRVEVGLVHRPRYDDWTLPKGKADPGETMVDTAVRELREETGYDVRLGRHLRDVAYDLPNSTRKRVRYWSARAVAGQFHSNHEVDELRWLSVADADTALSYRLDKKILREFDRLPADLDTLLVVRHAKAGRRSRYRGDDRLRPLDRDGRRQAEALVPLLSAFGAQTLYAADRVRCRDTLEPLRRALDVDIIPEPDLSEEAYAADPTMAHRRIRRIAEQSDTVAAVCSQGKVIPPLMRWWSDHDGLRLPSARNRKGSVWVVSLHEGRLVAADHIDSPLPDTDHGELAGT</sequence>
<evidence type="ECO:0000256" key="3">
    <source>
        <dbReference type="ARBA" id="ARBA00022801"/>
    </source>
</evidence>
<organism evidence="7 8">
    <name type="scientific">Gordonia soli NBRC 108243</name>
    <dbReference type="NCBI Taxonomy" id="1223545"/>
    <lineage>
        <taxon>Bacteria</taxon>
        <taxon>Bacillati</taxon>
        <taxon>Actinomycetota</taxon>
        <taxon>Actinomycetes</taxon>
        <taxon>Mycobacteriales</taxon>
        <taxon>Gordoniaceae</taxon>
        <taxon>Gordonia</taxon>
    </lineage>
</organism>
<dbReference type="GO" id="GO:0016787">
    <property type="term" value="F:hydrolase activity"/>
    <property type="evidence" value="ECO:0007669"/>
    <property type="project" value="UniProtKB-KW"/>
</dbReference>
<keyword evidence="3 5" id="KW-0378">Hydrolase</keyword>
<dbReference type="PROSITE" id="PS51462">
    <property type="entry name" value="NUDIX"/>
    <property type="match status" value="1"/>
</dbReference>
<dbReference type="eggNOG" id="COG0406">
    <property type="taxonomic scope" value="Bacteria"/>
</dbReference>
<dbReference type="PANTHER" id="PTHR43222">
    <property type="entry name" value="NUDIX HYDROLASE 23"/>
    <property type="match status" value="1"/>
</dbReference>
<evidence type="ECO:0000313" key="8">
    <source>
        <dbReference type="Proteomes" id="UP000011666"/>
    </source>
</evidence>
<dbReference type="EMBL" id="BANX01000002">
    <property type="protein sequence ID" value="GAC66314.1"/>
    <property type="molecule type" value="Genomic_DNA"/>
</dbReference>
<evidence type="ECO:0000313" key="7">
    <source>
        <dbReference type="EMBL" id="GAC66314.1"/>
    </source>
</evidence>
<dbReference type="Pfam" id="PF00293">
    <property type="entry name" value="NUDIX"/>
    <property type="match status" value="1"/>
</dbReference>
<dbReference type="SUPFAM" id="SSF53254">
    <property type="entry name" value="Phosphoglycerate mutase-like"/>
    <property type="match status" value="1"/>
</dbReference>
<dbReference type="AlphaFoldDB" id="M0QD03"/>
<evidence type="ECO:0000256" key="4">
    <source>
        <dbReference type="ARBA" id="ARBA00022842"/>
    </source>
</evidence>
<protein>
    <submittedName>
        <fullName evidence="7">Putative 8-oxo-dGTP diphosphatase</fullName>
    </submittedName>
</protein>
<dbReference type="SMART" id="SM00855">
    <property type="entry name" value="PGAM"/>
    <property type="match status" value="1"/>
</dbReference>
<dbReference type="CDD" id="cd03673">
    <property type="entry name" value="NUDIX_Ap6A_hydrolase"/>
    <property type="match status" value="1"/>
</dbReference>
<dbReference type="InterPro" id="IPR020476">
    <property type="entry name" value="Nudix_hydrolase"/>
</dbReference>
<dbReference type="Pfam" id="PF00300">
    <property type="entry name" value="His_Phos_1"/>
    <property type="match status" value="1"/>
</dbReference>
<evidence type="ECO:0000256" key="5">
    <source>
        <dbReference type="RuleBase" id="RU003476"/>
    </source>
</evidence>
<comment type="caution">
    <text evidence="7">The sequence shown here is derived from an EMBL/GenBank/DDBJ whole genome shotgun (WGS) entry which is preliminary data.</text>
</comment>
<dbReference type="OrthoDB" id="4287477at2"/>
<keyword evidence="8" id="KW-1185">Reference proteome</keyword>
<reference evidence="7 8" key="1">
    <citation type="submission" date="2013-01" db="EMBL/GenBank/DDBJ databases">
        <title>Whole genome shotgun sequence of Gordonia soli NBRC 108243.</title>
        <authorList>
            <person name="Isaki-Nakamura S."/>
            <person name="Hosoyama A."/>
            <person name="Tsuchikane K."/>
            <person name="Ando Y."/>
            <person name="Baba S."/>
            <person name="Ohji S."/>
            <person name="Hamada M."/>
            <person name="Tamura T."/>
            <person name="Yamazoe A."/>
            <person name="Yamazaki S."/>
            <person name="Fujita N."/>
        </authorList>
    </citation>
    <scope>NUCLEOTIDE SEQUENCE [LARGE SCALE GENOMIC DNA]</scope>
    <source>
        <strain evidence="7 8">NBRC 108243</strain>
    </source>
</reference>
<evidence type="ECO:0000256" key="2">
    <source>
        <dbReference type="ARBA" id="ARBA00005582"/>
    </source>
</evidence>
<comment type="cofactor">
    <cofactor evidence="1">
        <name>Mg(2+)</name>
        <dbReference type="ChEBI" id="CHEBI:18420"/>
    </cofactor>
</comment>
<dbReference type="Gene3D" id="3.40.50.1240">
    <property type="entry name" value="Phosphoglycerate mutase-like"/>
    <property type="match status" value="1"/>
</dbReference>
<dbReference type="InterPro" id="IPR015797">
    <property type="entry name" value="NUDIX_hydrolase-like_dom_sf"/>
</dbReference>
<dbReference type="InterPro" id="IPR020084">
    <property type="entry name" value="NUDIX_hydrolase_CS"/>
</dbReference>
<dbReference type="RefSeq" id="WP_007616428.1">
    <property type="nucleotide sequence ID" value="NZ_BANX01000002.1"/>
</dbReference>
<keyword evidence="4" id="KW-0460">Magnesium</keyword>
<dbReference type="Gene3D" id="3.90.79.10">
    <property type="entry name" value="Nucleoside Triphosphate Pyrophosphohydrolase"/>
    <property type="match status" value="1"/>
</dbReference>
<gene>
    <name evidence="7" type="primary">mutT</name>
    <name evidence="7" type="ORF">GS4_02_00240</name>
</gene>
<dbReference type="InterPro" id="IPR013078">
    <property type="entry name" value="His_Pase_superF_clade-1"/>
</dbReference>
<dbReference type="STRING" id="1223545.GS4_02_00240"/>
<dbReference type="SUPFAM" id="SSF55811">
    <property type="entry name" value="Nudix"/>
    <property type="match status" value="1"/>
</dbReference>
<dbReference type="Proteomes" id="UP000011666">
    <property type="component" value="Unassembled WGS sequence"/>
</dbReference>
<dbReference type="InterPro" id="IPR000086">
    <property type="entry name" value="NUDIX_hydrolase_dom"/>
</dbReference>
<dbReference type="InterPro" id="IPR029033">
    <property type="entry name" value="His_PPase_superfam"/>
</dbReference>